<dbReference type="RefSeq" id="WP_147039193.1">
    <property type="nucleotide sequence ID" value="NZ_BJUW01000007.1"/>
</dbReference>
<dbReference type="Proteomes" id="UP000321225">
    <property type="component" value="Unassembled WGS sequence"/>
</dbReference>
<gene>
    <name evidence="2" type="ORF">MAE01_17520</name>
</gene>
<protein>
    <submittedName>
        <fullName evidence="2">Uncharacterized protein</fullName>
    </submittedName>
</protein>
<dbReference type="EMBL" id="BJUW01000007">
    <property type="protein sequence ID" value="GEK86576.1"/>
    <property type="molecule type" value="Genomic_DNA"/>
</dbReference>
<evidence type="ECO:0000313" key="3">
    <source>
        <dbReference type="Proteomes" id="UP000321225"/>
    </source>
</evidence>
<keyword evidence="1" id="KW-0472">Membrane</keyword>
<organism evidence="2 3">
    <name type="scientific">Microbacterium aerolatum</name>
    <dbReference type="NCBI Taxonomy" id="153731"/>
    <lineage>
        <taxon>Bacteria</taxon>
        <taxon>Bacillati</taxon>
        <taxon>Actinomycetota</taxon>
        <taxon>Actinomycetes</taxon>
        <taxon>Micrococcales</taxon>
        <taxon>Microbacteriaceae</taxon>
        <taxon>Microbacterium</taxon>
    </lineage>
</organism>
<sequence>MLRLPVRRFGDLKDQLLIMRLIITVALSLLLLFGMATTSHSDAEGITPAQFTSSGVVDFADSAEIPDLGSTQPFAISDGSNALLGAAVCALGILCGLTAIVLLLRPLWTPRMSHVLCAKRSAIPPLGAFGARTHTTALSLIHLGVSRT</sequence>
<proteinExistence type="predicted"/>
<comment type="caution">
    <text evidence="2">The sequence shown here is derived from an EMBL/GenBank/DDBJ whole genome shotgun (WGS) entry which is preliminary data.</text>
</comment>
<feature type="transmembrane region" description="Helical" evidence="1">
    <location>
        <begin position="82"/>
        <end position="104"/>
    </location>
</feature>
<accession>A0A511AEX5</accession>
<keyword evidence="3" id="KW-1185">Reference proteome</keyword>
<dbReference type="AlphaFoldDB" id="A0A511AEX5"/>
<keyword evidence="1" id="KW-1133">Transmembrane helix</keyword>
<name>A0A511AEX5_9MICO</name>
<evidence type="ECO:0000256" key="1">
    <source>
        <dbReference type="SAM" id="Phobius"/>
    </source>
</evidence>
<keyword evidence="1" id="KW-0812">Transmembrane</keyword>
<evidence type="ECO:0000313" key="2">
    <source>
        <dbReference type="EMBL" id="GEK86576.1"/>
    </source>
</evidence>
<reference evidence="2 3" key="1">
    <citation type="submission" date="2019-07" db="EMBL/GenBank/DDBJ databases">
        <title>Whole genome shotgun sequence of Microbacterium aerolatum NBRC 103071.</title>
        <authorList>
            <person name="Hosoyama A."/>
            <person name="Uohara A."/>
            <person name="Ohji S."/>
            <person name="Ichikawa N."/>
        </authorList>
    </citation>
    <scope>NUCLEOTIDE SEQUENCE [LARGE SCALE GENOMIC DNA]</scope>
    <source>
        <strain evidence="2 3">NBRC 103071</strain>
    </source>
</reference>